<organism evidence="1">
    <name type="scientific">marine sediment metagenome</name>
    <dbReference type="NCBI Taxonomy" id="412755"/>
    <lineage>
        <taxon>unclassified sequences</taxon>
        <taxon>metagenomes</taxon>
        <taxon>ecological metagenomes</taxon>
    </lineage>
</organism>
<accession>X0SL76</accession>
<gene>
    <name evidence="1" type="ORF">S01H1_01651</name>
</gene>
<dbReference type="EMBL" id="BARS01000735">
    <property type="protein sequence ID" value="GAF81838.1"/>
    <property type="molecule type" value="Genomic_DNA"/>
</dbReference>
<proteinExistence type="predicted"/>
<name>X0SL76_9ZZZZ</name>
<dbReference type="AlphaFoldDB" id="X0SL76"/>
<comment type="caution">
    <text evidence="1">The sequence shown here is derived from an EMBL/GenBank/DDBJ whole genome shotgun (WGS) entry which is preliminary data.</text>
</comment>
<sequence>MLEFSTVGNTVWPPYDSRLVLFVDGKEESIPSRWSKIVIFDHILPHTGRSAAWWMDLPELTNWIGIGEHELQMQFRSVKSNILKVTVPAEGRVQCNPELEIPSWEKVR</sequence>
<protein>
    <submittedName>
        <fullName evidence="1">Uncharacterized protein</fullName>
    </submittedName>
</protein>
<reference evidence="1" key="1">
    <citation type="journal article" date="2014" name="Front. Microbiol.">
        <title>High frequency of phylogenetically diverse reductive dehalogenase-homologous genes in deep subseafloor sedimentary metagenomes.</title>
        <authorList>
            <person name="Kawai M."/>
            <person name="Futagami T."/>
            <person name="Toyoda A."/>
            <person name="Takaki Y."/>
            <person name="Nishi S."/>
            <person name="Hori S."/>
            <person name="Arai W."/>
            <person name="Tsubouchi T."/>
            <person name="Morono Y."/>
            <person name="Uchiyama I."/>
            <person name="Ito T."/>
            <person name="Fujiyama A."/>
            <person name="Inagaki F."/>
            <person name="Takami H."/>
        </authorList>
    </citation>
    <scope>NUCLEOTIDE SEQUENCE</scope>
    <source>
        <strain evidence="1">Expedition CK06-06</strain>
    </source>
</reference>
<evidence type="ECO:0000313" key="1">
    <source>
        <dbReference type="EMBL" id="GAF81838.1"/>
    </source>
</evidence>